<dbReference type="Proteomes" id="UP001344817">
    <property type="component" value="Unassembled WGS sequence"/>
</dbReference>
<accession>A0ABU7MKR7</accession>
<dbReference type="InterPro" id="IPR050212">
    <property type="entry name" value="Ntdp-like"/>
</dbReference>
<feature type="domain" description="DUF402" evidence="2">
    <location>
        <begin position="22"/>
        <end position="160"/>
    </location>
</feature>
<protein>
    <submittedName>
        <fullName evidence="3">DUF402 domain-containing protein</fullName>
    </submittedName>
</protein>
<dbReference type="PANTHER" id="PTHR39159:SF1">
    <property type="entry name" value="UPF0374 PROTEIN YGAC"/>
    <property type="match status" value="1"/>
</dbReference>
<keyword evidence="1" id="KW-0378">Hydrolase</keyword>
<organism evidence="3 4">
    <name type="scientific">Mycoplasmopsis ciconiae</name>
    <dbReference type="NCBI Taxonomy" id="561067"/>
    <lineage>
        <taxon>Bacteria</taxon>
        <taxon>Bacillati</taxon>
        <taxon>Mycoplasmatota</taxon>
        <taxon>Mycoplasmoidales</taxon>
        <taxon>Metamycoplasmataceae</taxon>
        <taxon>Mycoplasmopsis</taxon>
    </lineage>
</organism>
<evidence type="ECO:0000259" key="2">
    <source>
        <dbReference type="Pfam" id="PF04167"/>
    </source>
</evidence>
<reference evidence="3" key="1">
    <citation type="submission" date="2024-01" db="EMBL/GenBank/DDBJ databases">
        <title>Genome sequence of Mycoplasma ciconiae type strain DSM 25251.</title>
        <authorList>
            <person name="Spergser J."/>
        </authorList>
    </citation>
    <scope>NUCLEOTIDE SEQUENCE [LARGE SCALE GENOMIC DNA]</scope>
    <source>
        <strain evidence="3">DSM 25251</strain>
    </source>
</reference>
<proteinExistence type="predicted"/>
<keyword evidence="4" id="KW-1185">Reference proteome</keyword>
<evidence type="ECO:0000313" key="4">
    <source>
        <dbReference type="Proteomes" id="UP001344817"/>
    </source>
</evidence>
<comment type="caution">
    <text evidence="3">The sequence shown here is derived from an EMBL/GenBank/DDBJ whole genome shotgun (WGS) entry which is preliminary data.</text>
</comment>
<dbReference type="SUPFAM" id="SSF159234">
    <property type="entry name" value="FomD-like"/>
    <property type="match status" value="1"/>
</dbReference>
<sequence length="220" mass="26705">MKNRFTSLKVNDVITVQAYKFNGQLYRQWNKAKVLVNSEKHIVLLMYKTHVSERDNKSWTYREHVLWFFSKKSLYNALILLKKNGFYTYINLASTPIYEENTLKFIDYDLDVKCYPGKDLKIVDREEFYHNSRRFKYPKTLEKNVFFTLKNLLEMYNNYQYFFNPKLIKYFMTELDKDKAFINPLNGNRLLEINEVVNSCLIKPYPKRKPKPRRNKVNQK</sequence>
<dbReference type="Pfam" id="PF04167">
    <property type="entry name" value="DUF402"/>
    <property type="match status" value="1"/>
</dbReference>
<name>A0ABU7MKR7_9BACT</name>
<gene>
    <name evidence="3" type="ORF">V2E24_00420</name>
</gene>
<dbReference type="RefSeq" id="WP_330500457.1">
    <property type="nucleotide sequence ID" value="NZ_JAZDWZ010000001.1"/>
</dbReference>
<dbReference type="InterPro" id="IPR035930">
    <property type="entry name" value="FomD-like_sf"/>
</dbReference>
<dbReference type="Gene3D" id="2.40.380.10">
    <property type="entry name" value="FomD-like"/>
    <property type="match status" value="1"/>
</dbReference>
<dbReference type="EMBL" id="JAZDWZ010000001">
    <property type="protein sequence ID" value="MEE3928042.1"/>
    <property type="molecule type" value="Genomic_DNA"/>
</dbReference>
<dbReference type="InterPro" id="IPR007295">
    <property type="entry name" value="DUF402"/>
</dbReference>
<dbReference type="PANTHER" id="PTHR39159">
    <property type="match status" value="1"/>
</dbReference>
<evidence type="ECO:0000313" key="3">
    <source>
        <dbReference type="EMBL" id="MEE3928042.1"/>
    </source>
</evidence>
<evidence type="ECO:0000256" key="1">
    <source>
        <dbReference type="ARBA" id="ARBA00022801"/>
    </source>
</evidence>